<dbReference type="InterPro" id="IPR054246">
    <property type="entry name" value="DUF6973"/>
</dbReference>
<sequence>MKKSMILLSSAAISATIFTSSTALAKEYSPEKLQYSKTEQTKQNKFYLTEQELRNTDFDMLSKVNDQLEKKIANKNYTEDELNQIAAKEIQQAIQNKSTSFSTMGFSIPGFGELTDAEIRLAQSNPTEFVKYGNAAQEAKREAEKYYGKSQLGKGNGDAFRHSYWNARLVQSFGGGPSHGYNRAKVWATAHESKSSGIDKQMDLMNNETGRFLATQNYYTYSSVKYSSVLRSMVKQGSLVRIVNNKLVATNGTTGK</sequence>
<name>A0AAP3CTH7_BACMO</name>
<evidence type="ECO:0000259" key="2">
    <source>
        <dbReference type="Pfam" id="PF22322"/>
    </source>
</evidence>
<reference evidence="3" key="1">
    <citation type="submission" date="2022-02" db="EMBL/GenBank/DDBJ databases">
        <title>Crop Bioprotection Bacillus Genome Sequencing.</title>
        <authorList>
            <person name="Dunlap C."/>
        </authorList>
    </citation>
    <scope>NUCLEOTIDE SEQUENCE</scope>
    <source>
        <strain evidence="3">CK3O2B-54A</strain>
    </source>
</reference>
<dbReference type="RefSeq" id="WP_268447090.1">
    <property type="nucleotide sequence ID" value="NZ_CP127833.1"/>
</dbReference>
<accession>A0AAP3CTH7</accession>
<proteinExistence type="predicted"/>
<feature type="chain" id="PRO_5042878241" description="DUF6973 domain-containing protein" evidence="1">
    <location>
        <begin position="26"/>
        <end position="256"/>
    </location>
</feature>
<evidence type="ECO:0000256" key="1">
    <source>
        <dbReference type="SAM" id="SignalP"/>
    </source>
</evidence>
<protein>
    <recommendedName>
        <fullName evidence="2">DUF6973 domain-containing protein</fullName>
    </recommendedName>
</protein>
<organism evidence="3 4">
    <name type="scientific">Bacillus mojavensis</name>
    <dbReference type="NCBI Taxonomy" id="72360"/>
    <lineage>
        <taxon>Bacteria</taxon>
        <taxon>Bacillati</taxon>
        <taxon>Bacillota</taxon>
        <taxon>Bacilli</taxon>
        <taxon>Bacillales</taxon>
        <taxon>Bacillaceae</taxon>
        <taxon>Bacillus</taxon>
    </lineage>
</organism>
<feature type="domain" description="DUF6973" evidence="2">
    <location>
        <begin position="121"/>
        <end position="236"/>
    </location>
</feature>
<dbReference type="AlphaFoldDB" id="A0AAP3CTH7"/>
<keyword evidence="1" id="KW-0732">Signal</keyword>
<dbReference type="EMBL" id="JALAQA010000008">
    <property type="protein sequence ID" value="MCY8511112.1"/>
    <property type="molecule type" value="Genomic_DNA"/>
</dbReference>
<dbReference type="Pfam" id="PF22322">
    <property type="entry name" value="DUF6973"/>
    <property type="match status" value="1"/>
</dbReference>
<evidence type="ECO:0000313" key="4">
    <source>
        <dbReference type="Proteomes" id="UP001075387"/>
    </source>
</evidence>
<comment type="caution">
    <text evidence="3">The sequence shown here is derived from an EMBL/GenBank/DDBJ whole genome shotgun (WGS) entry which is preliminary data.</text>
</comment>
<feature type="signal peptide" evidence="1">
    <location>
        <begin position="1"/>
        <end position="25"/>
    </location>
</feature>
<evidence type="ECO:0000313" key="3">
    <source>
        <dbReference type="EMBL" id="MCY8511112.1"/>
    </source>
</evidence>
<dbReference type="Proteomes" id="UP001075387">
    <property type="component" value="Unassembled WGS sequence"/>
</dbReference>
<gene>
    <name evidence="3" type="ORF">MOD07_16360</name>
</gene>